<feature type="transmembrane region" description="Helical" evidence="1">
    <location>
        <begin position="236"/>
        <end position="256"/>
    </location>
</feature>
<name>B2IKD8_BEII9</name>
<dbReference type="HOGENOM" id="CLU_005679_1_4_5"/>
<dbReference type="PANTHER" id="PTHR23028">
    <property type="entry name" value="ACETYLTRANSFERASE"/>
    <property type="match status" value="1"/>
</dbReference>
<dbReference type="eggNOG" id="COG1835">
    <property type="taxonomic scope" value="Bacteria"/>
</dbReference>
<reference evidence="3 4" key="2">
    <citation type="journal article" date="2010" name="J. Bacteriol.">
        <title>Complete genome sequence of Beijerinckia indica subsp. indica.</title>
        <authorList>
            <person name="Tamas I."/>
            <person name="Dedysh S.N."/>
            <person name="Liesack W."/>
            <person name="Stott M.B."/>
            <person name="Alam M."/>
            <person name="Murrell J.C."/>
            <person name="Dunfield P.F."/>
        </authorList>
    </citation>
    <scope>NUCLEOTIDE SEQUENCE [LARGE SCALE GENOMIC DNA]</scope>
    <source>
        <strain evidence="4">ATCC 9039 / DSM 1715 / NCIMB 8712</strain>
    </source>
</reference>
<feature type="transmembrane region" description="Helical" evidence="1">
    <location>
        <begin position="302"/>
        <end position="321"/>
    </location>
</feature>
<dbReference type="EMBL" id="CP001016">
    <property type="protein sequence ID" value="ACB96418.1"/>
    <property type="molecule type" value="Genomic_DNA"/>
</dbReference>
<dbReference type="InterPro" id="IPR050879">
    <property type="entry name" value="Acyltransferase_3"/>
</dbReference>
<dbReference type="AlphaFoldDB" id="B2IKD8"/>
<organism evidence="3 4">
    <name type="scientific">Beijerinckia indica subsp. indica (strain ATCC 9039 / DSM 1715 / NCIMB 8712)</name>
    <dbReference type="NCBI Taxonomy" id="395963"/>
    <lineage>
        <taxon>Bacteria</taxon>
        <taxon>Pseudomonadati</taxon>
        <taxon>Pseudomonadota</taxon>
        <taxon>Alphaproteobacteria</taxon>
        <taxon>Hyphomicrobiales</taxon>
        <taxon>Beijerinckiaceae</taxon>
        <taxon>Beijerinckia</taxon>
    </lineage>
</organism>
<feature type="transmembrane region" description="Helical" evidence="1">
    <location>
        <begin position="166"/>
        <end position="185"/>
    </location>
</feature>
<dbReference type="InterPro" id="IPR002656">
    <property type="entry name" value="Acyl_transf_3_dom"/>
</dbReference>
<feature type="transmembrane region" description="Helical" evidence="1">
    <location>
        <begin position="268"/>
        <end position="290"/>
    </location>
</feature>
<feature type="transmembrane region" description="Helical" evidence="1">
    <location>
        <begin position="87"/>
        <end position="108"/>
    </location>
</feature>
<dbReference type="RefSeq" id="WP_012385769.1">
    <property type="nucleotide sequence ID" value="NC_010581.1"/>
</dbReference>
<feature type="transmembrane region" description="Helical" evidence="1">
    <location>
        <begin position="333"/>
        <end position="351"/>
    </location>
</feature>
<evidence type="ECO:0000313" key="3">
    <source>
        <dbReference type="EMBL" id="ACB96418.1"/>
    </source>
</evidence>
<keyword evidence="4" id="KW-1185">Reference proteome</keyword>
<dbReference type="GO" id="GO:0016020">
    <property type="term" value="C:membrane"/>
    <property type="evidence" value="ECO:0007669"/>
    <property type="project" value="TreeGrafter"/>
</dbReference>
<dbReference type="KEGG" id="bid:Bind_2849"/>
<dbReference type="Proteomes" id="UP000001695">
    <property type="component" value="Chromosome"/>
</dbReference>
<gene>
    <name evidence="3" type="ordered locus">Bind_2849</name>
</gene>
<feature type="transmembrane region" description="Helical" evidence="1">
    <location>
        <begin position="49"/>
        <end position="66"/>
    </location>
</feature>
<feature type="transmembrane region" description="Helical" evidence="1">
    <location>
        <begin position="12"/>
        <end position="29"/>
    </location>
</feature>
<keyword evidence="3" id="KW-0012">Acyltransferase</keyword>
<keyword evidence="1" id="KW-0812">Transmembrane</keyword>
<evidence type="ECO:0000259" key="2">
    <source>
        <dbReference type="Pfam" id="PF01757"/>
    </source>
</evidence>
<protein>
    <submittedName>
        <fullName evidence="3">Acyltransferase 3</fullName>
    </submittedName>
</protein>
<proteinExistence type="predicted"/>
<dbReference type="GO" id="GO:0000271">
    <property type="term" value="P:polysaccharide biosynthetic process"/>
    <property type="evidence" value="ECO:0007669"/>
    <property type="project" value="TreeGrafter"/>
</dbReference>
<keyword evidence="1" id="KW-1133">Transmembrane helix</keyword>
<evidence type="ECO:0000313" key="4">
    <source>
        <dbReference type="Proteomes" id="UP000001695"/>
    </source>
</evidence>
<keyword evidence="1" id="KW-0472">Membrane</keyword>
<dbReference type="PANTHER" id="PTHR23028:SF131">
    <property type="entry name" value="BLR2367 PROTEIN"/>
    <property type="match status" value="1"/>
</dbReference>
<dbReference type="GO" id="GO:0016747">
    <property type="term" value="F:acyltransferase activity, transferring groups other than amino-acyl groups"/>
    <property type="evidence" value="ECO:0007669"/>
    <property type="project" value="InterPro"/>
</dbReference>
<dbReference type="OrthoDB" id="9796461at2"/>
<sequence length="384" mass="44105">MRFPLIDVLRAFAALSVVVYHVIAHFNWTEFPISGPLVWFRTGWMGVDLFFVISGFVISLSAFGTLDKTQEKKEFYAHFIRHRAARIIPLHYLTCLIFIIYIQPFMFFDSSAWSQFVTHSLFIYNFFSTHQGGINGVNWSVAVEMQFYLLMMISAAKLRSCKPIEIALAGLAIAWLWRATMFPLTDISGPLGVYPRFLLTTQLPGMLDEFACGILLTRFVRSDMGRHFISKNPYRLWITSFASLVTMTCFLAIYWQNAAFWNSFWMVTFSRTLLGIAWASIILIVCCINYKSIITITKPLQYLGTVSYGIYLWHLSVILSLKTLPWLTASRALPVIIAVTITLSIISWHFFEEPIMLRFSRKLPPTAPNDKVIRQAEDHTIQPA</sequence>
<reference evidence="4" key="1">
    <citation type="submission" date="2008-03" db="EMBL/GenBank/DDBJ databases">
        <title>Complete sequence of chromosome of Beijerinckia indica subsp. indica ATCC 9039.</title>
        <authorList>
            <consortium name="US DOE Joint Genome Institute"/>
            <person name="Copeland A."/>
            <person name="Lucas S."/>
            <person name="Lapidus A."/>
            <person name="Glavina del Rio T."/>
            <person name="Dalin E."/>
            <person name="Tice H."/>
            <person name="Bruce D."/>
            <person name="Goodwin L."/>
            <person name="Pitluck S."/>
            <person name="LaButti K."/>
            <person name="Schmutz J."/>
            <person name="Larimer F."/>
            <person name="Land M."/>
            <person name="Hauser L."/>
            <person name="Kyrpides N."/>
            <person name="Mikhailova N."/>
            <person name="Dunfield P.F."/>
            <person name="Dedysh S.N."/>
            <person name="Liesack W."/>
            <person name="Saw J.H."/>
            <person name="Alam M."/>
            <person name="Chen Y."/>
            <person name="Murrell J.C."/>
            <person name="Richardson P."/>
        </authorList>
    </citation>
    <scope>NUCLEOTIDE SEQUENCE [LARGE SCALE GENOMIC DNA]</scope>
    <source>
        <strain evidence="4">ATCC 9039 / DSM 1715 / NCIMB 8712</strain>
    </source>
</reference>
<keyword evidence="3" id="KW-0808">Transferase</keyword>
<feature type="transmembrane region" description="Helical" evidence="1">
    <location>
        <begin position="197"/>
        <end position="216"/>
    </location>
</feature>
<evidence type="ECO:0000256" key="1">
    <source>
        <dbReference type="SAM" id="Phobius"/>
    </source>
</evidence>
<accession>B2IKD8</accession>
<feature type="domain" description="Acyltransferase 3" evidence="2">
    <location>
        <begin position="6"/>
        <end position="347"/>
    </location>
</feature>
<dbReference type="Pfam" id="PF01757">
    <property type="entry name" value="Acyl_transf_3"/>
    <property type="match status" value="1"/>
</dbReference>